<organism evidence="1">
    <name type="scientific">Caldilinea aerophila</name>
    <dbReference type="NCBI Taxonomy" id="133453"/>
    <lineage>
        <taxon>Bacteria</taxon>
        <taxon>Bacillati</taxon>
        <taxon>Chloroflexota</taxon>
        <taxon>Caldilineae</taxon>
        <taxon>Caldilineales</taxon>
        <taxon>Caldilineaceae</taxon>
        <taxon>Caldilinea</taxon>
    </lineage>
</organism>
<comment type="caution">
    <text evidence="1">The sequence shown here is derived from an EMBL/GenBank/DDBJ whole genome shotgun (WGS) entry which is preliminary data.</text>
</comment>
<sequence>MPFLPFVRVLLAAFGELAAALGRLLAGERDPQALRRGLALDAIAEQALTLVEWAVADEEAWALLGKLVEEAGGAE</sequence>
<evidence type="ECO:0000313" key="1">
    <source>
        <dbReference type="EMBL" id="HDX33559.1"/>
    </source>
</evidence>
<dbReference type="EMBL" id="DSMG01000195">
    <property type="protein sequence ID" value="HDX33559.1"/>
    <property type="molecule type" value="Genomic_DNA"/>
</dbReference>
<accession>A0A7C1FIH7</accession>
<dbReference type="AlphaFoldDB" id="A0A7C1FIH7"/>
<gene>
    <name evidence="1" type="ORF">ENQ20_19050</name>
</gene>
<name>A0A7C1FIH7_9CHLR</name>
<protein>
    <submittedName>
        <fullName evidence="1">Uncharacterized protein</fullName>
    </submittedName>
</protein>
<proteinExistence type="predicted"/>
<reference evidence="1" key="1">
    <citation type="journal article" date="2020" name="mSystems">
        <title>Genome- and Community-Level Interaction Insights into Carbon Utilization and Element Cycling Functions of Hydrothermarchaeota in Hydrothermal Sediment.</title>
        <authorList>
            <person name="Zhou Z."/>
            <person name="Liu Y."/>
            <person name="Xu W."/>
            <person name="Pan J."/>
            <person name="Luo Z.H."/>
            <person name="Li M."/>
        </authorList>
    </citation>
    <scope>NUCLEOTIDE SEQUENCE [LARGE SCALE GENOMIC DNA]</scope>
    <source>
        <strain evidence="1">SpSt-289</strain>
    </source>
</reference>